<organism evidence="1 2">
    <name type="scientific">Pistacia atlantica</name>
    <dbReference type="NCBI Taxonomy" id="434234"/>
    <lineage>
        <taxon>Eukaryota</taxon>
        <taxon>Viridiplantae</taxon>
        <taxon>Streptophyta</taxon>
        <taxon>Embryophyta</taxon>
        <taxon>Tracheophyta</taxon>
        <taxon>Spermatophyta</taxon>
        <taxon>Magnoliopsida</taxon>
        <taxon>eudicotyledons</taxon>
        <taxon>Gunneridae</taxon>
        <taxon>Pentapetalae</taxon>
        <taxon>rosids</taxon>
        <taxon>malvids</taxon>
        <taxon>Sapindales</taxon>
        <taxon>Anacardiaceae</taxon>
        <taxon>Pistacia</taxon>
    </lineage>
</organism>
<accession>A0ACC1C7U4</accession>
<dbReference type="EMBL" id="CM047897">
    <property type="protein sequence ID" value="KAJ0111789.1"/>
    <property type="molecule type" value="Genomic_DNA"/>
</dbReference>
<evidence type="ECO:0000313" key="1">
    <source>
        <dbReference type="EMBL" id="KAJ0111789.1"/>
    </source>
</evidence>
<proteinExistence type="predicted"/>
<name>A0ACC1C7U4_9ROSI</name>
<protein>
    <submittedName>
        <fullName evidence="1">Uncharacterized protein</fullName>
    </submittedName>
</protein>
<reference evidence="2" key="1">
    <citation type="journal article" date="2023" name="G3 (Bethesda)">
        <title>Genome assembly and association tests identify interacting loci associated with vigor, precocity, and sex in interspecific pistachio rootstocks.</title>
        <authorList>
            <person name="Palmer W."/>
            <person name="Jacygrad E."/>
            <person name="Sagayaradj S."/>
            <person name="Cavanaugh K."/>
            <person name="Han R."/>
            <person name="Bertier L."/>
            <person name="Beede B."/>
            <person name="Kafkas S."/>
            <person name="Golino D."/>
            <person name="Preece J."/>
            <person name="Michelmore R."/>
        </authorList>
    </citation>
    <scope>NUCLEOTIDE SEQUENCE [LARGE SCALE GENOMIC DNA]</scope>
</reference>
<keyword evidence="2" id="KW-1185">Reference proteome</keyword>
<dbReference type="Proteomes" id="UP001164250">
    <property type="component" value="Chromosome 1"/>
</dbReference>
<sequence>MKENERYENTLWLWSGLYRHFTGKPLYPTKKKTTTTTAAIFFSLFACALVFLGWFHSVSPVPPVSIVIFSGSLVFLNAHFAENCHISLEKAVTWINLPNKQEFPLQCTSGNVTQTCPTNYPTSHNPTNPDPSSNLTCPSYFRWIHEDLRPWKETGITRDMIEKARRTAHFRLVIINGKAYVEKYKQSIQTRDMFSVWGILQLLRLYPGRLPDLEIMFNCDDRPVVRARDFQGPNSGPPPLFKYCSDGPSLDIVFPDWSFWGWAETNISPWSHVLKEIEVGNNKSKWKDREPYAHWRGNPNVSPIRKDLMTCNVSEKYDWNARLYVQDWIKESKERSKESSLKNQCTHRYKIYVEGWAWSVSEKYILACDAMTLIVRPLYYDFFSRAMVPQKHYWPIRDNSKCTSLKFAVEWGNNHMEKAQAIGEAGSKFTQDELKMDYVYDYMFHLLNEYAKLLKFKPEIPDGAVEQCSESVACPTTGNWRKFMAESMVKSPSDTLPCTMPEPYDPPALRDFVNTKVKLTKQVEAWENEYWQKQNLDKKP</sequence>
<evidence type="ECO:0000313" key="2">
    <source>
        <dbReference type="Proteomes" id="UP001164250"/>
    </source>
</evidence>
<comment type="caution">
    <text evidence="1">The sequence shown here is derived from an EMBL/GenBank/DDBJ whole genome shotgun (WGS) entry which is preliminary data.</text>
</comment>
<gene>
    <name evidence="1" type="ORF">Patl1_00416</name>
</gene>